<evidence type="ECO:0000256" key="6">
    <source>
        <dbReference type="ARBA" id="ARBA00022801"/>
    </source>
</evidence>
<keyword evidence="6" id="KW-0378">Hydrolase</keyword>
<dbReference type="AlphaFoldDB" id="A0A8C4XEM4"/>
<name>A0A8C4XEM4_ERPCA</name>
<dbReference type="CDD" id="cd09093">
    <property type="entry name" value="INPP5c_INPP5B"/>
    <property type="match status" value="1"/>
</dbReference>
<evidence type="ECO:0000256" key="7">
    <source>
        <dbReference type="ARBA" id="ARBA00023098"/>
    </source>
</evidence>
<accession>A0A8C4XEM4</accession>
<dbReference type="GO" id="GO:0046856">
    <property type="term" value="P:phosphatidylinositol dephosphorylation"/>
    <property type="evidence" value="ECO:0007669"/>
    <property type="project" value="InterPro"/>
</dbReference>
<dbReference type="GO" id="GO:0004439">
    <property type="term" value="F:phosphatidylinositol-4,5-bisphosphate 5-phosphatase activity"/>
    <property type="evidence" value="ECO:0007669"/>
    <property type="project" value="UniProtKB-EC"/>
</dbReference>
<evidence type="ECO:0000313" key="12">
    <source>
        <dbReference type="Proteomes" id="UP000694620"/>
    </source>
</evidence>
<reference evidence="11" key="2">
    <citation type="submission" date="2025-08" db="UniProtKB">
        <authorList>
            <consortium name="Ensembl"/>
        </authorList>
    </citation>
    <scope>IDENTIFICATION</scope>
</reference>
<dbReference type="PANTHER" id="PTHR11200">
    <property type="entry name" value="INOSITOL 5-PHOSPHATASE"/>
    <property type="match status" value="1"/>
</dbReference>
<dbReference type="Pfam" id="PF16776">
    <property type="entry name" value="INPP5B_PH"/>
    <property type="match status" value="1"/>
</dbReference>
<keyword evidence="7" id="KW-0443">Lipid metabolism</keyword>
<dbReference type="GO" id="GO:0052658">
    <property type="term" value="F:inositol-1,4,5-trisphosphate 5-phosphatase activity"/>
    <property type="evidence" value="ECO:0007669"/>
    <property type="project" value="TreeGrafter"/>
</dbReference>
<dbReference type="Gene3D" id="2.60.40.10">
    <property type="entry name" value="Immunoglobulins"/>
    <property type="match status" value="1"/>
</dbReference>
<dbReference type="GO" id="GO:0030670">
    <property type="term" value="C:phagocytic vesicle membrane"/>
    <property type="evidence" value="ECO:0007669"/>
    <property type="project" value="UniProtKB-SubCell"/>
</dbReference>
<dbReference type="Pfam" id="PF00620">
    <property type="entry name" value="RhoGAP"/>
    <property type="match status" value="1"/>
</dbReference>
<dbReference type="InterPro" id="IPR037793">
    <property type="entry name" value="OCRL1/INPP5B_INPP5c"/>
</dbReference>
<keyword evidence="12" id="KW-1185">Reference proteome</keyword>
<sequence length="914" mass="104855">MDQSVAVQDSLKEDENCIVAAQCQFFVNDVIESRLVSLVECKSEYGIFLFTHRRMAITKDDISLDKVVPITKDCTIEEVLSEFPVLGADMTVRITSDSVFLELQLPFSSHSQRFLDETCKACHGVDMSEDPCPQFLWLSKYLPKSALASDSEKKGAFIPTAAFKGIETEASDNKRKTGTATVNGKSQVSEETKQNIQNISDNNAVRDGKVKPEVNNDMVRSSSYTVANKAQMLAMPQFELRDNLIKCELLKREESYTFTKNYRFFVGTYNVNGQSPKESLLPWLKGGIEPPDIYLVGFQELDLSKEAFIFSDTPKEQEWSKAVYEGLHPESKYAMIKVIRLVGIMLLFYVKKELAEYISAIEAEYVGTGIMGRMGNKGAVGIRFNFHNSSLCIVNCHLAAHTEEYERRNQDFRDICSRLTFRSFDPVLPNLPIMKHETVLWFGDLNYRISDVDVEQVKKLIDERDFKTLYKYDQLKKQMEEKAVFDGFTEGELTFQPTYKYDTGSDQWDTSEKCRTPAWCDRILWKGKSVKQLQYSSHLSLKTSDHKPVSSIFEIGIKVVNEELYKKTFEEIVRSLDKMENECIPSVSLSEREFYFKDVKYMQRQVQTFTIYNDGQVPCQFQFIQKLEEPAYCKPWLTAQPCKGFVAQGAKLEIELEVFVNKTTATKLTSQEEKLEDILILHLERGKDYFVPISGNYLPSCFGSSLQALCYMREPIQDMPPEHIQQFTLMPLHPQTEPSNTLEKQLDIPKEVWMLVEHLYRNACHQADLFQQPGLRTEFEEIRDCLDTGMPDSLPGSNHSVAEALLLFLDALPEPVICYSHYHKSLDSSGSYTQCKQAISTLPQCHKNVFNYLMAFLRELLKYFMFNNLDRSTLASIFGSLLLRPPPGIKQDATQKKKVQEFIEHFISKQEDVS</sequence>
<feature type="domain" description="Rho-GAP" evidence="10">
    <location>
        <begin position="740"/>
        <end position="914"/>
    </location>
</feature>
<evidence type="ECO:0000256" key="9">
    <source>
        <dbReference type="ARBA" id="ARBA00023329"/>
    </source>
</evidence>
<keyword evidence="5" id="KW-0967">Endosome</keyword>
<evidence type="ECO:0000256" key="4">
    <source>
        <dbReference type="ARBA" id="ARBA00013044"/>
    </source>
</evidence>
<comment type="subcellular location">
    <subcellularLocation>
        <location evidence="2">Cytoplasmic vesicle</location>
        <location evidence="2">Phagosome membrane</location>
    </subcellularLocation>
    <subcellularLocation>
        <location evidence="1">Early endosome membrane</location>
    </subcellularLocation>
</comment>
<dbReference type="InterPro" id="IPR048869">
    <property type="entry name" value="OCRL-1_2_ASH"/>
</dbReference>
<dbReference type="SMART" id="SM00324">
    <property type="entry name" value="RhoGAP"/>
    <property type="match status" value="1"/>
</dbReference>
<dbReference type="CDD" id="cd04380">
    <property type="entry name" value="RhoGAP_OCRL1"/>
    <property type="match status" value="1"/>
</dbReference>
<dbReference type="SUPFAM" id="SSF48350">
    <property type="entry name" value="GTPase activation domain, GAP"/>
    <property type="match status" value="1"/>
</dbReference>
<dbReference type="FunFam" id="3.60.10.10:FF:000004">
    <property type="entry name" value="Type II inositol 1,4,5-trisphosphate 5-phosphatase"/>
    <property type="match status" value="1"/>
</dbReference>
<keyword evidence="9" id="KW-0968">Cytoplasmic vesicle</keyword>
<dbReference type="InterPro" id="IPR036691">
    <property type="entry name" value="Endo/exonu/phosph_ase_sf"/>
</dbReference>
<dbReference type="InterPro" id="IPR000198">
    <property type="entry name" value="RhoGAP_dom"/>
</dbReference>
<dbReference type="InterPro" id="IPR047078">
    <property type="entry name" value="RhoGAP_OCRL1"/>
</dbReference>
<protein>
    <recommendedName>
        <fullName evidence="4">phosphoinositide 5-phosphatase</fullName>
        <ecNumber evidence="4">3.1.3.36</ecNumber>
    </recommendedName>
</protein>
<organism evidence="11 12">
    <name type="scientific">Erpetoichthys calabaricus</name>
    <name type="common">Rope fish</name>
    <name type="synonym">Calamoichthys calabaricus</name>
    <dbReference type="NCBI Taxonomy" id="27687"/>
    <lineage>
        <taxon>Eukaryota</taxon>
        <taxon>Metazoa</taxon>
        <taxon>Chordata</taxon>
        <taxon>Craniata</taxon>
        <taxon>Vertebrata</taxon>
        <taxon>Euteleostomi</taxon>
        <taxon>Actinopterygii</taxon>
        <taxon>Polypteriformes</taxon>
        <taxon>Polypteridae</taxon>
        <taxon>Erpetoichthys</taxon>
    </lineage>
</organism>
<dbReference type="EC" id="3.1.3.36" evidence="4"/>
<evidence type="ECO:0000256" key="2">
    <source>
        <dbReference type="ARBA" id="ARBA00004580"/>
    </source>
</evidence>
<dbReference type="Gene3D" id="2.30.29.110">
    <property type="match status" value="1"/>
</dbReference>
<dbReference type="InterPro" id="IPR031896">
    <property type="entry name" value="INPP5B_PH_dom"/>
</dbReference>
<reference evidence="11" key="3">
    <citation type="submission" date="2025-09" db="UniProtKB">
        <authorList>
            <consortium name="Ensembl"/>
        </authorList>
    </citation>
    <scope>IDENTIFICATION</scope>
</reference>
<dbReference type="InterPro" id="IPR013783">
    <property type="entry name" value="Ig-like_fold"/>
</dbReference>
<reference evidence="11" key="1">
    <citation type="submission" date="2021-06" db="EMBL/GenBank/DDBJ databases">
        <authorList>
            <consortium name="Wellcome Sanger Institute Data Sharing"/>
        </authorList>
    </citation>
    <scope>NUCLEOTIDE SEQUENCE [LARGE SCALE GENOMIC DNA]</scope>
</reference>
<dbReference type="SMART" id="SM00128">
    <property type="entry name" value="IPPc"/>
    <property type="match status" value="1"/>
</dbReference>
<dbReference type="GO" id="GO:0031901">
    <property type="term" value="C:early endosome membrane"/>
    <property type="evidence" value="ECO:0007669"/>
    <property type="project" value="UniProtKB-SubCell"/>
</dbReference>
<evidence type="ECO:0000256" key="1">
    <source>
        <dbReference type="ARBA" id="ARBA00004146"/>
    </source>
</evidence>
<evidence type="ECO:0000256" key="8">
    <source>
        <dbReference type="ARBA" id="ARBA00023136"/>
    </source>
</evidence>
<dbReference type="GO" id="GO:0005829">
    <property type="term" value="C:cytosol"/>
    <property type="evidence" value="ECO:0007669"/>
    <property type="project" value="TreeGrafter"/>
</dbReference>
<evidence type="ECO:0000256" key="3">
    <source>
        <dbReference type="ARBA" id="ARBA00005910"/>
    </source>
</evidence>
<dbReference type="Gene3D" id="3.60.10.10">
    <property type="entry name" value="Endonuclease/exonuclease/phosphatase"/>
    <property type="match status" value="1"/>
</dbReference>
<evidence type="ECO:0000313" key="11">
    <source>
        <dbReference type="Ensembl" id="ENSECRP00000025278.1"/>
    </source>
</evidence>
<evidence type="ECO:0000256" key="5">
    <source>
        <dbReference type="ARBA" id="ARBA00022753"/>
    </source>
</evidence>
<dbReference type="InterPro" id="IPR008936">
    <property type="entry name" value="Rho_GTPase_activation_prot"/>
</dbReference>
<dbReference type="GO" id="GO:0007165">
    <property type="term" value="P:signal transduction"/>
    <property type="evidence" value="ECO:0007669"/>
    <property type="project" value="InterPro"/>
</dbReference>
<dbReference type="PROSITE" id="PS50238">
    <property type="entry name" value="RHOGAP"/>
    <property type="match status" value="1"/>
</dbReference>
<dbReference type="InterPro" id="IPR046985">
    <property type="entry name" value="IP5"/>
</dbReference>
<dbReference type="FunFam" id="2.60.40.10:FF:000132">
    <property type="entry name" value="Inositol polyphosphate 5-phosphatase OCRL-1 isoform b"/>
    <property type="match status" value="1"/>
</dbReference>
<dbReference type="Pfam" id="PF22669">
    <property type="entry name" value="Exo_endo_phos2"/>
    <property type="match status" value="1"/>
</dbReference>
<dbReference type="Proteomes" id="UP000694620">
    <property type="component" value="Chromosome 14"/>
</dbReference>
<gene>
    <name evidence="11" type="primary">INPP5B</name>
    <name evidence="11" type="synonym">inpp5b</name>
</gene>
<dbReference type="PANTHER" id="PTHR11200:SF300">
    <property type="entry name" value="TYPE II INOSITOL 1,4,5-TRISPHOSPHATE 5-PHOSPHATASE"/>
    <property type="match status" value="1"/>
</dbReference>
<keyword evidence="8" id="KW-0472">Membrane</keyword>
<proteinExistence type="inferred from homology"/>
<comment type="similarity">
    <text evidence="3">Belongs to the inositol 1,4,5-trisphosphate 5-phosphatase type II family.</text>
</comment>
<evidence type="ECO:0000259" key="10">
    <source>
        <dbReference type="PROSITE" id="PS50238"/>
    </source>
</evidence>
<dbReference type="GeneTree" id="ENSGT00940000156762"/>
<dbReference type="Ensembl" id="ENSECRT00000025818.1">
    <property type="protein sequence ID" value="ENSECRP00000025278.1"/>
    <property type="gene ID" value="ENSECRG00000017088.1"/>
</dbReference>
<dbReference type="SUPFAM" id="SSF56219">
    <property type="entry name" value="DNase I-like"/>
    <property type="match status" value="1"/>
</dbReference>
<dbReference type="InterPro" id="IPR000300">
    <property type="entry name" value="IPPc"/>
</dbReference>
<dbReference type="Pfam" id="PF21310">
    <property type="entry name" value="OCRL-like_ASH"/>
    <property type="match status" value="1"/>
</dbReference>
<dbReference type="FunFam" id="1.10.555.10:FF:000012">
    <property type="entry name" value="Putative inositol polyphosphate 5-phosphatase OCRL-1"/>
    <property type="match status" value="1"/>
</dbReference>
<dbReference type="Gene3D" id="1.10.555.10">
    <property type="entry name" value="Rho GTPase activation protein"/>
    <property type="match status" value="1"/>
</dbReference>